<organism evidence="9 10">
    <name type="scientific">Dellaglioa algida</name>
    <dbReference type="NCBI Taxonomy" id="105612"/>
    <lineage>
        <taxon>Bacteria</taxon>
        <taxon>Bacillati</taxon>
        <taxon>Bacillota</taxon>
        <taxon>Bacilli</taxon>
        <taxon>Lactobacillales</taxon>
        <taxon>Lactobacillaceae</taxon>
        <taxon>Dellaglioa</taxon>
    </lineage>
</organism>
<comment type="caution">
    <text evidence="9">The sequence shown here is derived from an EMBL/GenBank/DDBJ whole genome shotgun (WGS) entry which is preliminary data.</text>
</comment>
<evidence type="ECO:0000256" key="1">
    <source>
        <dbReference type="ARBA" id="ARBA00004651"/>
    </source>
</evidence>
<evidence type="ECO:0000256" key="4">
    <source>
        <dbReference type="ARBA" id="ARBA00022692"/>
    </source>
</evidence>
<feature type="transmembrane region" description="Helical" evidence="7">
    <location>
        <begin position="660"/>
        <end position="681"/>
    </location>
</feature>
<dbReference type="PRINTS" id="PR01036">
    <property type="entry name" value="TCRTETB"/>
</dbReference>
<feature type="transmembrane region" description="Helical" evidence="7">
    <location>
        <begin position="162"/>
        <end position="184"/>
    </location>
</feature>
<evidence type="ECO:0000259" key="8">
    <source>
        <dbReference type="PROSITE" id="PS50850"/>
    </source>
</evidence>
<evidence type="ECO:0000313" key="10">
    <source>
        <dbReference type="Proteomes" id="UP000321659"/>
    </source>
</evidence>
<accession>A0A5C6MFX0</accession>
<dbReference type="InterPro" id="IPR004638">
    <property type="entry name" value="EmrB-like"/>
</dbReference>
<dbReference type="Pfam" id="PF07690">
    <property type="entry name" value="MFS_1"/>
    <property type="match status" value="1"/>
</dbReference>
<comment type="subcellular location">
    <subcellularLocation>
        <location evidence="1">Cell membrane</location>
        <topology evidence="1">Multi-pass membrane protein</topology>
    </subcellularLocation>
</comment>
<dbReference type="Gene3D" id="1.20.1720.10">
    <property type="entry name" value="Multidrug resistance protein D"/>
    <property type="match status" value="1"/>
</dbReference>
<evidence type="ECO:0000313" key="9">
    <source>
        <dbReference type="EMBL" id="TWW11811.1"/>
    </source>
</evidence>
<evidence type="ECO:0000256" key="6">
    <source>
        <dbReference type="ARBA" id="ARBA00023136"/>
    </source>
</evidence>
<dbReference type="GO" id="GO:0022857">
    <property type="term" value="F:transmembrane transporter activity"/>
    <property type="evidence" value="ECO:0007669"/>
    <property type="project" value="InterPro"/>
</dbReference>
<feature type="transmembrane region" description="Helical" evidence="7">
    <location>
        <begin position="327"/>
        <end position="345"/>
    </location>
</feature>
<feature type="domain" description="Major facilitator superfamily (MFS) profile" evidence="8">
    <location>
        <begin position="10"/>
        <end position="463"/>
    </location>
</feature>
<dbReference type="Gene3D" id="1.20.1250.20">
    <property type="entry name" value="MFS general substrate transporter like domains"/>
    <property type="match status" value="1"/>
</dbReference>
<keyword evidence="6 7" id="KW-0472">Membrane</keyword>
<dbReference type="AlphaFoldDB" id="A0A5C6MFX0"/>
<feature type="transmembrane region" description="Helical" evidence="7">
    <location>
        <begin position="76"/>
        <end position="95"/>
    </location>
</feature>
<feature type="transmembrane region" description="Helical" evidence="7">
    <location>
        <begin position="357"/>
        <end position="379"/>
    </location>
</feature>
<gene>
    <name evidence="9" type="ORF">LABALGLTS371_00220</name>
</gene>
<dbReference type="GO" id="GO:0005886">
    <property type="term" value="C:plasma membrane"/>
    <property type="evidence" value="ECO:0007669"/>
    <property type="project" value="UniProtKB-SubCell"/>
</dbReference>
<evidence type="ECO:0000256" key="7">
    <source>
        <dbReference type="SAM" id="Phobius"/>
    </source>
</evidence>
<dbReference type="PANTHER" id="PTHR42718">
    <property type="entry name" value="MAJOR FACILITATOR SUPERFAMILY MULTIDRUG TRANSPORTER MFSC"/>
    <property type="match status" value="1"/>
</dbReference>
<protein>
    <recommendedName>
        <fullName evidence="8">Major facilitator superfamily (MFS) profile domain-containing protein</fullName>
    </recommendedName>
</protein>
<feature type="transmembrane region" description="Helical" evidence="7">
    <location>
        <begin position="228"/>
        <end position="247"/>
    </location>
</feature>
<name>A0A5C6MFX0_9LACO</name>
<dbReference type="InterPro" id="IPR020846">
    <property type="entry name" value="MFS_dom"/>
</dbReference>
<sequence>MIKNKKILLGLIALSLIMFMVTLDTTITNIALPDITNSFNSNLTDTNWISTIYVLIMSITIIPASKFGDQFGRKKIMCIGLIIFGIGSALCGLSNTLPTLIFTRFIQGIGGAIVTPIMIPLSVNLFGRKDANQAVGIIGAVTAVAAAAGPSIGGIILKFLNWKWIFFVNVPIVIITFILILFCFEESFDPTISKKIDLGGLIFLTLCLSQLTFLLVKGYDIGWNSITSFSLMLGTLITFLIFLWIELKVKQPLVELNLFKEMTFSASTIIYFMCGFAIVCSSLIFNFFLENVRGYGALSASYIIMFMSITVMISMPLGSKLSTYTGYRSIITTGMVLMAGSLFLLSNLKFHVTNQLMIFFMIILGFGFGFACLSIVSAVQFIPENKAGIASGIVNAARQLGTCLGIALLVGTMTHNVDTAKNTIERRSIDQITSKKLPNNIDNLMKTRVITILNSNKVSPNFQYALKKSISEELKSDNTNYQIKNKELSKMHTGLGNLKKQFNGNPNTVSSLTNKISIGQNEITAQYNALLYELVKDNPNAIKILNTYEKKLIFLQAQPKSIQNSKSITQLSSLISIYKIGTNPNITTGKAFTKALSSRSADNNITQAQDILSKTLSKDGKINKGLTTLDGGVSKIDVNEQISKLLSQIKNLKNKQLTQAFTKTFMLAAWIIASFSLVGLFTERKHK</sequence>
<keyword evidence="4 7" id="KW-0812">Transmembrane</keyword>
<dbReference type="InterPro" id="IPR036259">
    <property type="entry name" value="MFS_trans_sf"/>
</dbReference>
<feature type="transmembrane region" description="Helical" evidence="7">
    <location>
        <begin position="101"/>
        <end position="123"/>
    </location>
</feature>
<keyword evidence="2" id="KW-0813">Transport</keyword>
<evidence type="ECO:0000256" key="2">
    <source>
        <dbReference type="ARBA" id="ARBA00022448"/>
    </source>
</evidence>
<dbReference type="InterPro" id="IPR011701">
    <property type="entry name" value="MFS"/>
</dbReference>
<feature type="transmembrane region" description="Helical" evidence="7">
    <location>
        <begin position="268"/>
        <end position="289"/>
    </location>
</feature>
<keyword evidence="5 7" id="KW-1133">Transmembrane helix</keyword>
<feature type="transmembrane region" description="Helical" evidence="7">
    <location>
        <begin position="135"/>
        <end position="156"/>
    </location>
</feature>
<dbReference type="PROSITE" id="PS50850">
    <property type="entry name" value="MFS"/>
    <property type="match status" value="1"/>
</dbReference>
<dbReference type="EMBL" id="SRRQ01000001">
    <property type="protein sequence ID" value="TWW11811.1"/>
    <property type="molecule type" value="Genomic_DNA"/>
</dbReference>
<dbReference type="RefSeq" id="WP_146302231.1">
    <property type="nucleotide sequence ID" value="NZ_JANXKU010000001.1"/>
</dbReference>
<dbReference type="CDD" id="cd17321">
    <property type="entry name" value="MFS_MMR_MDR_like"/>
    <property type="match status" value="1"/>
</dbReference>
<evidence type="ECO:0000256" key="3">
    <source>
        <dbReference type="ARBA" id="ARBA00022475"/>
    </source>
</evidence>
<reference evidence="9 10" key="1">
    <citation type="submission" date="2019-04" db="EMBL/GenBank/DDBJ databases">
        <title>In vitro growth and metabolic characteristics of meat-borne Lactobacillus algidus strains.</title>
        <authorList>
            <person name="Sade E."/>
            <person name="Per J."/>
            <person name="Tytti H."/>
            <person name="Johanna B.K."/>
        </authorList>
    </citation>
    <scope>NUCLEOTIDE SEQUENCE [LARGE SCALE GENOMIC DNA]</scope>
    <source>
        <strain evidence="9 10">LTS37-1</strain>
    </source>
</reference>
<feature type="transmembrane region" description="Helical" evidence="7">
    <location>
        <begin position="295"/>
        <end position="315"/>
    </location>
</feature>
<evidence type="ECO:0000256" key="5">
    <source>
        <dbReference type="ARBA" id="ARBA00022989"/>
    </source>
</evidence>
<feature type="transmembrane region" description="Helical" evidence="7">
    <location>
        <begin position="47"/>
        <end position="64"/>
    </location>
</feature>
<dbReference type="PANTHER" id="PTHR42718:SF46">
    <property type="entry name" value="BLR6921 PROTEIN"/>
    <property type="match status" value="1"/>
</dbReference>
<feature type="transmembrane region" description="Helical" evidence="7">
    <location>
        <begin position="196"/>
        <end position="216"/>
    </location>
</feature>
<proteinExistence type="predicted"/>
<dbReference type="NCBIfam" id="TIGR00711">
    <property type="entry name" value="efflux_EmrB"/>
    <property type="match status" value="1"/>
</dbReference>
<keyword evidence="3" id="KW-1003">Cell membrane</keyword>
<dbReference type="SUPFAM" id="SSF103473">
    <property type="entry name" value="MFS general substrate transporter"/>
    <property type="match status" value="1"/>
</dbReference>
<dbReference type="Proteomes" id="UP000321659">
    <property type="component" value="Unassembled WGS sequence"/>
</dbReference>